<dbReference type="SMART" id="SM00490">
    <property type="entry name" value="HELICc"/>
    <property type="match status" value="2"/>
</dbReference>
<evidence type="ECO:0000313" key="10">
    <source>
        <dbReference type="EMBL" id="EGT46975.1"/>
    </source>
</evidence>
<dbReference type="EMBL" id="GL379819">
    <property type="protein sequence ID" value="EGT46975.1"/>
    <property type="molecule type" value="Genomic_DNA"/>
</dbReference>
<dbReference type="SMART" id="SM00487">
    <property type="entry name" value="DEXDc"/>
    <property type="match status" value="1"/>
</dbReference>
<sequence length="677" mass="76773">MPQPWIEEVSQPERISITSVNKGALDPINIEDVLKFNTIDTSLYHKETQFRRKNLAVISSAKVEVDELNKFCEENTSVINHDNSSPSSDYGVDKDVRKALSDSRLAHNLTRVKVEILNAVQQKALQIILDGEGILVEAPTGIGKTYAFLIPAIEKALAVKRIRREKNIKTEKPSPTVLVIAPTGNLVRQLFSRCELALGLKDMDDVEPVRDIKIDMLVADYLFNTDECDIAFCTMGKLKATIQENKLCLDYLQTIVLDEADKMIDNLTFGLDVDWVLSHLKQEVMDNLQSCFFSATYQRDNCGSISLTPLQMRMLGEKPWKLVHCPKLTGYITQRVIKVENEGNGFCSPWISKMNVIRKLIDVDLNETECKKEGPYAETITIFCETVGRVAQVATALRLLGYNFKPVCRTLTKKQQEITLNELEFKEIQGIVCTNVMARGIDVSSVKHTIIMEMSSDFDTYKHRIGRVGRDGSGGKATVLIDSVQLMNGQFGNVLEALYCHMEEKELSDWMKEWYKRRNPHECKKEGPYAETITIFCETVGRVAQVATALRLLGYNFKPVCRTLTKKQQEITLNELEFKEIQGIVCTNVMARGIDVSSVKHTIIMEMSSDFDTYKHRIGRVGRDGSGGKATVLIDSVQLMNGQFGNVLEALYCHMEEKELSDWMKEWYKRRNPHGYQ</sequence>
<evidence type="ECO:0000256" key="1">
    <source>
        <dbReference type="ARBA" id="ARBA00022741"/>
    </source>
</evidence>
<dbReference type="InterPro" id="IPR000629">
    <property type="entry name" value="RNA-helicase_DEAD-box_CS"/>
</dbReference>
<proteinExistence type="inferred from homology"/>
<gene>
    <name evidence="10" type="ORF">CAEBREN_14291</name>
</gene>
<evidence type="ECO:0000256" key="5">
    <source>
        <dbReference type="ARBA" id="ARBA00022884"/>
    </source>
</evidence>
<dbReference type="HOGENOM" id="CLU_026114_0_0_1"/>
<dbReference type="InterPro" id="IPR001650">
    <property type="entry name" value="Helicase_C-like"/>
</dbReference>
<comment type="catalytic activity">
    <reaction evidence="7">
        <text>ATP + H2O = ADP + phosphate + H(+)</text>
        <dbReference type="Rhea" id="RHEA:13065"/>
        <dbReference type="ChEBI" id="CHEBI:15377"/>
        <dbReference type="ChEBI" id="CHEBI:15378"/>
        <dbReference type="ChEBI" id="CHEBI:30616"/>
        <dbReference type="ChEBI" id="CHEBI:43474"/>
        <dbReference type="ChEBI" id="CHEBI:456216"/>
        <dbReference type="EC" id="3.6.4.13"/>
    </reaction>
</comment>
<protein>
    <recommendedName>
        <fullName evidence="7">ATP-dependent RNA helicase</fullName>
        <ecNumber evidence="7">3.6.4.13</ecNumber>
    </recommendedName>
</protein>
<feature type="domain" description="Helicase C-terminal" evidence="9">
    <location>
        <begin position="506"/>
        <end position="677"/>
    </location>
</feature>
<dbReference type="GO" id="GO:0016787">
    <property type="term" value="F:hydrolase activity"/>
    <property type="evidence" value="ECO:0007669"/>
    <property type="project" value="UniProtKB-KW"/>
</dbReference>
<keyword evidence="5 7" id="KW-0694">RNA-binding</keyword>
<comment type="similarity">
    <text evidence="6">Belongs to the DEAD box helicase family.</text>
</comment>
<keyword evidence="11" id="KW-1185">Reference proteome</keyword>
<comment type="function">
    <text evidence="7">RNA helicase.</text>
</comment>
<dbReference type="Pfam" id="PF00270">
    <property type="entry name" value="DEAD"/>
    <property type="match status" value="1"/>
</dbReference>
<evidence type="ECO:0000256" key="7">
    <source>
        <dbReference type="RuleBase" id="RU365068"/>
    </source>
</evidence>
<keyword evidence="4 6" id="KW-0067">ATP-binding</keyword>
<feature type="domain" description="Helicase ATP-binding" evidence="8">
    <location>
        <begin position="125"/>
        <end position="315"/>
    </location>
</feature>
<dbReference type="STRING" id="135651.G0MXP1"/>
<reference evidence="11" key="1">
    <citation type="submission" date="2011-07" db="EMBL/GenBank/DDBJ databases">
        <authorList>
            <consortium name="Caenorhabditis brenneri Sequencing and Analysis Consortium"/>
            <person name="Wilson R.K."/>
        </authorList>
    </citation>
    <scope>NUCLEOTIDE SEQUENCE [LARGE SCALE GENOMIC DNA]</scope>
    <source>
        <strain evidence="11">PB2801</strain>
    </source>
</reference>
<dbReference type="InterPro" id="IPR014001">
    <property type="entry name" value="Helicase_ATP-bd"/>
</dbReference>
<keyword evidence="3 6" id="KW-0347">Helicase</keyword>
<comment type="domain">
    <text evidence="7">The Q motif is unique to and characteristic of the DEAD box family of RNA helicases and controls ATP binding and hydrolysis.</text>
</comment>
<dbReference type="PROSITE" id="PS51194">
    <property type="entry name" value="HELICASE_CTER"/>
    <property type="match status" value="2"/>
</dbReference>
<dbReference type="OrthoDB" id="5874773at2759"/>
<dbReference type="eggNOG" id="KOG0335">
    <property type="taxonomic scope" value="Eukaryota"/>
</dbReference>
<dbReference type="InParanoid" id="G0MXP1"/>
<dbReference type="FunCoup" id="G0MXP1">
    <property type="interactions" value="1826"/>
</dbReference>
<dbReference type="Pfam" id="PF00271">
    <property type="entry name" value="Helicase_C"/>
    <property type="match status" value="2"/>
</dbReference>
<dbReference type="GO" id="GO:0005524">
    <property type="term" value="F:ATP binding"/>
    <property type="evidence" value="ECO:0007669"/>
    <property type="project" value="UniProtKB-UniRule"/>
</dbReference>
<dbReference type="InterPro" id="IPR011545">
    <property type="entry name" value="DEAD/DEAH_box_helicase_dom"/>
</dbReference>
<evidence type="ECO:0000256" key="4">
    <source>
        <dbReference type="ARBA" id="ARBA00022840"/>
    </source>
</evidence>
<organism evidence="11">
    <name type="scientific">Caenorhabditis brenneri</name>
    <name type="common">Nematode worm</name>
    <dbReference type="NCBI Taxonomy" id="135651"/>
    <lineage>
        <taxon>Eukaryota</taxon>
        <taxon>Metazoa</taxon>
        <taxon>Ecdysozoa</taxon>
        <taxon>Nematoda</taxon>
        <taxon>Chromadorea</taxon>
        <taxon>Rhabditida</taxon>
        <taxon>Rhabditina</taxon>
        <taxon>Rhabditomorpha</taxon>
        <taxon>Rhabditoidea</taxon>
        <taxon>Rhabditidae</taxon>
        <taxon>Peloderinae</taxon>
        <taxon>Caenorhabditis</taxon>
    </lineage>
</organism>
<dbReference type="PANTHER" id="PTHR24031">
    <property type="entry name" value="RNA HELICASE"/>
    <property type="match status" value="1"/>
</dbReference>
<evidence type="ECO:0000259" key="9">
    <source>
        <dbReference type="PROSITE" id="PS51194"/>
    </source>
</evidence>
<evidence type="ECO:0000259" key="8">
    <source>
        <dbReference type="PROSITE" id="PS51192"/>
    </source>
</evidence>
<evidence type="ECO:0000256" key="3">
    <source>
        <dbReference type="ARBA" id="ARBA00022806"/>
    </source>
</evidence>
<dbReference type="Gene3D" id="3.40.50.300">
    <property type="entry name" value="P-loop containing nucleotide triphosphate hydrolases"/>
    <property type="match status" value="3"/>
</dbReference>
<evidence type="ECO:0000256" key="6">
    <source>
        <dbReference type="RuleBase" id="RU000492"/>
    </source>
</evidence>
<dbReference type="GO" id="GO:0003723">
    <property type="term" value="F:RNA binding"/>
    <property type="evidence" value="ECO:0007669"/>
    <property type="project" value="UniProtKB-UniRule"/>
</dbReference>
<dbReference type="GO" id="GO:0043186">
    <property type="term" value="C:P granule"/>
    <property type="evidence" value="ECO:0007669"/>
    <property type="project" value="UniProtKB-ARBA"/>
</dbReference>
<dbReference type="PROSITE" id="PS00039">
    <property type="entry name" value="DEAD_ATP_HELICASE"/>
    <property type="match status" value="1"/>
</dbReference>
<evidence type="ECO:0000313" key="11">
    <source>
        <dbReference type="Proteomes" id="UP000008068"/>
    </source>
</evidence>
<dbReference type="PROSITE" id="PS51192">
    <property type="entry name" value="HELICASE_ATP_BIND_1"/>
    <property type="match status" value="1"/>
</dbReference>
<dbReference type="AlphaFoldDB" id="G0MXP1"/>
<dbReference type="Proteomes" id="UP000008068">
    <property type="component" value="Unassembled WGS sequence"/>
</dbReference>
<keyword evidence="2 6" id="KW-0378">Hydrolase</keyword>
<keyword evidence="1 6" id="KW-0547">Nucleotide-binding</keyword>
<evidence type="ECO:0000256" key="2">
    <source>
        <dbReference type="ARBA" id="ARBA00022801"/>
    </source>
</evidence>
<name>G0MXP1_CAEBE</name>
<dbReference type="EC" id="3.6.4.13" evidence="7"/>
<accession>G0MXP1</accession>
<dbReference type="GO" id="GO:0003724">
    <property type="term" value="F:RNA helicase activity"/>
    <property type="evidence" value="ECO:0007669"/>
    <property type="project" value="UniProtKB-EC"/>
</dbReference>
<feature type="domain" description="Helicase C-terminal" evidence="9">
    <location>
        <begin position="362"/>
        <end position="515"/>
    </location>
</feature>
<dbReference type="SUPFAM" id="SSF52540">
    <property type="entry name" value="P-loop containing nucleoside triphosphate hydrolases"/>
    <property type="match status" value="2"/>
</dbReference>
<dbReference type="InterPro" id="IPR027417">
    <property type="entry name" value="P-loop_NTPase"/>
</dbReference>